<evidence type="ECO:0000256" key="1">
    <source>
        <dbReference type="PROSITE-ProRule" id="PRU00267"/>
    </source>
</evidence>
<dbReference type="SUPFAM" id="SSF47095">
    <property type="entry name" value="HMG-box"/>
    <property type="match status" value="1"/>
</dbReference>
<feature type="non-terminal residue" evidence="3">
    <location>
        <position position="1"/>
    </location>
</feature>
<proteinExistence type="predicted"/>
<reference evidence="3 4" key="1">
    <citation type="submission" date="2016-07" db="EMBL/GenBank/DDBJ databases">
        <title>Pervasive Adenine N6-methylation of Active Genes in Fungi.</title>
        <authorList>
            <consortium name="DOE Joint Genome Institute"/>
            <person name="Mondo S.J."/>
            <person name="Dannebaum R.O."/>
            <person name="Kuo R.C."/>
            <person name="Labutti K."/>
            <person name="Haridas S."/>
            <person name="Kuo A."/>
            <person name="Salamov A."/>
            <person name="Ahrendt S.R."/>
            <person name="Lipzen A."/>
            <person name="Sullivan W."/>
            <person name="Andreopoulos W.B."/>
            <person name="Clum A."/>
            <person name="Lindquist E."/>
            <person name="Daum C."/>
            <person name="Ramamoorthy G.K."/>
            <person name="Gryganskyi A."/>
            <person name="Culley D."/>
            <person name="Magnuson J.K."/>
            <person name="James T.Y."/>
            <person name="O'Malley M.A."/>
            <person name="Stajich J.E."/>
            <person name="Spatafora J.W."/>
            <person name="Visel A."/>
            <person name="Grigoriev I.V."/>
        </authorList>
    </citation>
    <scope>NUCLEOTIDE SEQUENCE [LARGE SCALE GENOMIC DNA]</scope>
    <source>
        <strain evidence="3 4">ATCC 12442</strain>
    </source>
</reference>
<dbReference type="EMBL" id="MCFD01000181">
    <property type="protein sequence ID" value="ORX63574.1"/>
    <property type="molecule type" value="Genomic_DNA"/>
</dbReference>
<dbReference type="GO" id="GO:0003677">
    <property type="term" value="F:DNA binding"/>
    <property type="evidence" value="ECO:0007669"/>
    <property type="project" value="UniProtKB-UniRule"/>
</dbReference>
<dbReference type="Proteomes" id="UP000193922">
    <property type="component" value="Unassembled WGS sequence"/>
</dbReference>
<dbReference type="GO" id="GO:0005634">
    <property type="term" value="C:nucleus"/>
    <property type="evidence" value="ECO:0007669"/>
    <property type="project" value="UniProtKB-UniRule"/>
</dbReference>
<evidence type="ECO:0000313" key="3">
    <source>
        <dbReference type="EMBL" id="ORX63574.1"/>
    </source>
</evidence>
<dbReference type="Pfam" id="PF00505">
    <property type="entry name" value="HMG_box"/>
    <property type="match status" value="1"/>
</dbReference>
<dbReference type="InterPro" id="IPR036910">
    <property type="entry name" value="HMG_box_dom_sf"/>
</dbReference>
<dbReference type="Gene3D" id="1.10.30.10">
    <property type="entry name" value="High mobility group box domain"/>
    <property type="match status" value="1"/>
</dbReference>
<organism evidence="3 4">
    <name type="scientific">Linderina pennispora</name>
    <dbReference type="NCBI Taxonomy" id="61395"/>
    <lineage>
        <taxon>Eukaryota</taxon>
        <taxon>Fungi</taxon>
        <taxon>Fungi incertae sedis</taxon>
        <taxon>Zoopagomycota</taxon>
        <taxon>Kickxellomycotina</taxon>
        <taxon>Kickxellomycetes</taxon>
        <taxon>Kickxellales</taxon>
        <taxon>Kickxellaceae</taxon>
        <taxon>Linderina</taxon>
    </lineage>
</organism>
<evidence type="ECO:0000313" key="4">
    <source>
        <dbReference type="Proteomes" id="UP000193922"/>
    </source>
</evidence>
<feature type="domain" description="HMG box" evidence="2">
    <location>
        <begin position="1"/>
        <end position="58"/>
    </location>
</feature>
<keyword evidence="1" id="KW-0238">DNA-binding</keyword>
<accession>A0A1Y1VS28</accession>
<dbReference type="InterPro" id="IPR009071">
    <property type="entry name" value="HMG_box_dom"/>
</dbReference>
<comment type="caution">
    <text evidence="3">The sequence shown here is derived from an EMBL/GenBank/DDBJ whole genome shotgun (WGS) entry which is preliminary data.</text>
</comment>
<name>A0A1Y1VS28_9FUNG</name>
<dbReference type="GeneID" id="63801554"/>
<gene>
    <name evidence="3" type="ORF">DL89DRAFT_230818</name>
</gene>
<keyword evidence="1" id="KW-0539">Nucleus</keyword>
<dbReference type="AlphaFoldDB" id="A0A1Y1VS28"/>
<dbReference type="OrthoDB" id="1919336at2759"/>
<protein>
    <recommendedName>
        <fullName evidence="2">HMG box domain-containing protein</fullName>
    </recommendedName>
</protein>
<sequence>RVRKESPEASFVNVGDLLGIMWTNLAKTEKAVYVKMARNDAERYEKKLCCDRTTAAYKPTRQSRISYHIIR</sequence>
<dbReference type="RefSeq" id="XP_040738986.1">
    <property type="nucleotide sequence ID" value="XM_040884906.1"/>
</dbReference>
<evidence type="ECO:0000259" key="2">
    <source>
        <dbReference type="PROSITE" id="PS50118"/>
    </source>
</evidence>
<feature type="DNA-binding region" description="HMG box" evidence="1">
    <location>
        <begin position="1"/>
        <end position="58"/>
    </location>
</feature>
<keyword evidence="4" id="KW-1185">Reference proteome</keyword>
<dbReference type="PROSITE" id="PS50118">
    <property type="entry name" value="HMG_BOX_2"/>
    <property type="match status" value="1"/>
</dbReference>